<name>A0AA40VDC6_9HYPH</name>
<keyword evidence="2" id="KW-1185">Reference proteome</keyword>
<accession>A0AA40VDC6</accession>
<sequence>MVDLGLVRSGLGLYQVGMSKGVVAEMLVRLLLVGSKVSLGEALIGLLDVRLLKIRPIQACVSPGR</sequence>
<evidence type="ECO:0000313" key="2">
    <source>
        <dbReference type="Proteomes" id="UP000543554"/>
    </source>
</evidence>
<gene>
    <name evidence="1" type="ORF">HNR51_004141</name>
</gene>
<dbReference type="Proteomes" id="UP000543554">
    <property type="component" value="Unassembled WGS sequence"/>
</dbReference>
<dbReference type="RefSeq" id="WP_162940498.1">
    <property type="nucleotide sequence ID" value="NZ_BPRF01000004.1"/>
</dbReference>
<dbReference type="AlphaFoldDB" id="A0AA40VDC6"/>
<reference evidence="1 2" key="1">
    <citation type="submission" date="2020-08" db="EMBL/GenBank/DDBJ databases">
        <title>Genomic Encyclopedia of Type Strains, Phase IV (KMG-IV): sequencing the most valuable type-strain genomes for metagenomic binning, comparative biology and taxonomic classification.</title>
        <authorList>
            <person name="Goeker M."/>
        </authorList>
    </citation>
    <scope>NUCLEOTIDE SEQUENCE [LARGE SCALE GENOMIC DNA]</scope>
    <source>
        <strain evidence="1 2">DSM 11490</strain>
    </source>
</reference>
<protein>
    <submittedName>
        <fullName evidence="1">Uncharacterized protein</fullName>
    </submittedName>
</protein>
<organism evidence="1 2">
    <name type="scientific">Methylorubrum thiocyanatum</name>
    <dbReference type="NCBI Taxonomy" id="47958"/>
    <lineage>
        <taxon>Bacteria</taxon>
        <taxon>Pseudomonadati</taxon>
        <taxon>Pseudomonadota</taxon>
        <taxon>Alphaproteobacteria</taxon>
        <taxon>Hyphomicrobiales</taxon>
        <taxon>Methylobacteriaceae</taxon>
        <taxon>Methylorubrum</taxon>
    </lineage>
</organism>
<dbReference type="EMBL" id="JACJIB010000007">
    <property type="protein sequence ID" value="MBA8915045.1"/>
    <property type="molecule type" value="Genomic_DNA"/>
</dbReference>
<proteinExistence type="predicted"/>
<comment type="caution">
    <text evidence="1">The sequence shown here is derived from an EMBL/GenBank/DDBJ whole genome shotgun (WGS) entry which is preliminary data.</text>
</comment>
<evidence type="ECO:0000313" key="1">
    <source>
        <dbReference type="EMBL" id="MBA8915045.1"/>
    </source>
</evidence>